<organism evidence="2 3">
    <name type="scientific">Mollisia scopiformis</name>
    <name type="common">Conifer needle endophyte fungus</name>
    <name type="synonym">Phialocephala scopiformis</name>
    <dbReference type="NCBI Taxonomy" id="149040"/>
    <lineage>
        <taxon>Eukaryota</taxon>
        <taxon>Fungi</taxon>
        <taxon>Dikarya</taxon>
        <taxon>Ascomycota</taxon>
        <taxon>Pezizomycotina</taxon>
        <taxon>Leotiomycetes</taxon>
        <taxon>Helotiales</taxon>
        <taxon>Mollisiaceae</taxon>
        <taxon>Mollisia</taxon>
    </lineage>
</organism>
<dbReference type="RefSeq" id="XP_018067587.1">
    <property type="nucleotide sequence ID" value="XM_018215498.1"/>
</dbReference>
<protein>
    <recommendedName>
        <fullName evidence="4">Methyltransferase type 11 domain-containing protein</fullName>
    </recommendedName>
</protein>
<evidence type="ECO:0000256" key="1">
    <source>
        <dbReference type="ARBA" id="ARBA00022679"/>
    </source>
</evidence>
<gene>
    <name evidence="2" type="ORF">LY89DRAFT_687425</name>
</gene>
<evidence type="ECO:0000313" key="3">
    <source>
        <dbReference type="Proteomes" id="UP000070700"/>
    </source>
</evidence>
<accession>A0A194X033</accession>
<dbReference type="Gene3D" id="3.40.50.150">
    <property type="entry name" value="Vaccinia Virus protein VP39"/>
    <property type="match status" value="1"/>
</dbReference>
<dbReference type="GeneID" id="28825224"/>
<reference evidence="2 3" key="1">
    <citation type="submission" date="2015-10" db="EMBL/GenBank/DDBJ databases">
        <title>Full genome of DAOMC 229536 Phialocephala scopiformis, a fungal endophyte of spruce producing the potent anti-insectan compound rugulosin.</title>
        <authorList>
            <consortium name="DOE Joint Genome Institute"/>
            <person name="Walker A.K."/>
            <person name="Frasz S.L."/>
            <person name="Seifert K.A."/>
            <person name="Miller J.D."/>
            <person name="Mondo S.J."/>
            <person name="Labutti K."/>
            <person name="Lipzen A."/>
            <person name="Dockter R."/>
            <person name="Kennedy M."/>
            <person name="Grigoriev I.V."/>
            <person name="Spatafora J.W."/>
        </authorList>
    </citation>
    <scope>NUCLEOTIDE SEQUENCE [LARGE SCALE GENOMIC DNA]</scope>
    <source>
        <strain evidence="2 3">CBS 120377</strain>
    </source>
</reference>
<keyword evidence="1" id="KW-0808">Transferase</keyword>
<dbReference type="EMBL" id="KQ947422">
    <property type="protein sequence ID" value="KUJ13232.1"/>
    <property type="molecule type" value="Genomic_DNA"/>
</dbReference>
<dbReference type="PANTHER" id="PTHR43861:SF3">
    <property type="entry name" value="PUTATIVE (AFU_ORTHOLOGUE AFUA_2G14390)-RELATED"/>
    <property type="match status" value="1"/>
</dbReference>
<dbReference type="Pfam" id="PF13489">
    <property type="entry name" value="Methyltransf_23"/>
    <property type="match status" value="1"/>
</dbReference>
<dbReference type="KEGG" id="psco:LY89DRAFT_687425"/>
<dbReference type="OrthoDB" id="10017101at2759"/>
<dbReference type="AlphaFoldDB" id="A0A194X033"/>
<dbReference type="InParanoid" id="A0A194X033"/>
<sequence length="170" mass="19020">MIDAFNIKLAKQPEVKNILPVCALLEGPDDVRIRLDPLNRGADNNLPPRRFDLIISHLVMHHIPSLEDIFKTMHGCLKSGGCIALTDFEDFGPEARRFHPEAKMQGVERHGIPRKEVEEMLLEAGFVDVKIETAFEMDKFVEESPGAGVVRGEGGTKMKFPFLICLGRKA</sequence>
<dbReference type="GO" id="GO:0016740">
    <property type="term" value="F:transferase activity"/>
    <property type="evidence" value="ECO:0007669"/>
    <property type="project" value="UniProtKB-KW"/>
</dbReference>
<evidence type="ECO:0000313" key="2">
    <source>
        <dbReference type="EMBL" id="KUJ13232.1"/>
    </source>
</evidence>
<name>A0A194X033_MOLSC</name>
<dbReference type="SUPFAM" id="SSF53335">
    <property type="entry name" value="S-adenosyl-L-methionine-dependent methyltransferases"/>
    <property type="match status" value="1"/>
</dbReference>
<dbReference type="Proteomes" id="UP000070700">
    <property type="component" value="Unassembled WGS sequence"/>
</dbReference>
<dbReference type="PANTHER" id="PTHR43861">
    <property type="entry name" value="TRANS-ACONITATE 2-METHYLTRANSFERASE-RELATED"/>
    <property type="match status" value="1"/>
</dbReference>
<dbReference type="InterPro" id="IPR029063">
    <property type="entry name" value="SAM-dependent_MTases_sf"/>
</dbReference>
<proteinExistence type="predicted"/>
<evidence type="ECO:0008006" key="4">
    <source>
        <dbReference type="Google" id="ProtNLM"/>
    </source>
</evidence>
<keyword evidence="3" id="KW-1185">Reference proteome</keyword>
<dbReference type="STRING" id="149040.A0A194X033"/>